<protein>
    <submittedName>
        <fullName evidence="6">FAD-binding domain-containing protein</fullName>
    </submittedName>
</protein>
<dbReference type="PROSITE" id="PS51387">
    <property type="entry name" value="FAD_PCMH"/>
    <property type="match status" value="1"/>
</dbReference>
<proteinExistence type="inferred from homology"/>
<evidence type="ECO:0000259" key="5">
    <source>
        <dbReference type="PROSITE" id="PS51387"/>
    </source>
</evidence>
<reference evidence="6" key="1">
    <citation type="journal article" date="2020" name="Stud. Mycol.">
        <title>101 Dothideomycetes genomes: a test case for predicting lifestyles and emergence of pathogens.</title>
        <authorList>
            <person name="Haridas S."/>
            <person name="Albert R."/>
            <person name="Binder M."/>
            <person name="Bloem J."/>
            <person name="Labutti K."/>
            <person name="Salamov A."/>
            <person name="Andreopoulos B."/>
            <person name="Baker S."/>
            <person name="Barry K."/>
            <person name="Bills G."/>
            <person name="Bluhm B."/>
            <person name="Cannon C."/>
            <person name="Castanera R."/>
            <person name="Culley D."/>
            <person name="Daum C."/>
            <person name="Ezra D."/>
            <person name="Gonzalez J."/>
            <person name="Henrissat B."/>
            <person name="Kuo A."/>
            <person name="Liang C."/>
            <person name="Lipzen A."/>
            <person name="Lutzoni F."/>
            <person name="Magnuson J."/>
            <person name="Mondo S."/>
            <person name="Nolan M."/>
            <person name="Ohm R."/>
            <person name="Pangilinan J."/>
            <person name="Park H.-J."/>
            <person name="Ramirez L."/>
            <person name="Alfaro M."/>
            <person name="Sun H."/>
            <person name="Tritt A."/>
            <person name="Yoshinaga Y."/>
            <person name="Zwiers L.-H."/>
            <person name="Turgeon B."/>
            <person name="Goodwin S."/>
            <person name="Spatafora J."/>
            <person name="Crous P."/>
            <person name="Grigoriev I."/>
        </authorList>
    </citation>
    <scope>NUCLEOTIDE SEQUENCE</scope>
    <source>
        <strain evidence="6">CBS 123094</strain>
    </source>
</reference>
<dbReference type="AlphaFoldDB" id="A0A6A5VVQ7"/>
<evidence type="ECO:0000313" key="7">
    <source>
        <dbReference type="Proteomes" id="UP000799779"/>
    </source>
</evidence>
<dbReference type="GO" id="GO:0071949">
    <property type="term" value="F:FAD binding"/>
    <property type="evidence" value="ECO:0007669"/>
    <property type="project" value="InterPro"/>
</dbReference>
<evidence type="ECO:0000256" key="3">
    <source>
        <dbReference type="ARBA" id="ARBA00022827"/>
    </source>
</evidence>
<dbReference type="Gene3D" id="3.30.465.10">
    <property type="match status" value="1"/>
</dbReference>
<name>A0A6A5VVQ7_9PLEO</name>
<dbReference type="PANTHER" id="PTHR42973">
    <property type="entry name" value="BINDING OXIDOREDUCTASE, PUTATIVE (AFU_ORTHOLOGUE AFUA_1G17690)-RELATED"/>
    <property type="match status" value="1"/>
</dbReference>
<gene>
    <name evidence="6" type="ORF">P154DRAFT_558018</name>
</gene>
<organism evidence="6 7">
    <name type="scientific">Amniculicola lignicola CBS 123094</name>
    <dbReference type="NCBI Taxonomy" id="1392246"/>
    <lineage>
        <taxon>Eukaryota</taxon>
        <taxon>Fungi</taxon>
        <taxon>Dikarya</taxon>
        <taxon>Ascomycota</taxon>
        <taxon>Pezizomycotina</taxon>
        <taxon>Dothideomycetes</taxon>
        <taxon>Pleosporomycetidae</taxon>
        <taxon>Pleosporales</taxon>
        <taxon>Amniculicolaceae</taxon>
        <taxon>Amniculicola</taxon>
    </lineage>
</organism>
<dbReference type="OrthoDB" id="2151789at2759"/>
<evidence type="ECO:0000256" key="2">
    <source>
        <dbReference type="ARBA" id="ARBA00022630"/>
    </source>
</evidence>
<dbReference type="GO" id="GO:0016491">
    <property type="term" value="F:oxidoreductase activity"/>
    <property type="evidence" value="ECO:0007669"/>
    <property type="project" value="UniProtKB-KW"/>
</dbReference>
<dbReference type="InterPro" id="IPR036318">
    <property type="entry name" value="FAD-bd_PCMH-like_sf"/>
</dbReference>
<evidence type="ECO:0000256" key="1">
    <source>
        <dbReference type="ARBA" id="ARBA00005466"/>
    </source>
</evidence>
<dbReference type="Pfam" id="PF01565">
    <property type="entry name" value="FAD_binding_4"/>
    <property type="match status" value="1"/>
</dbReference>
<evidence type="ECO:0000313" key="6">
    <source>
        <dbReference type="EMBL" id="KAF1992788.1"/>
    </source>
</evidence>
<dbReference type="Proteomes" id="UP000799779">
    <property type="component" value="Unassembled WGS sequence"/>
</dbReference>
<dbReference type="InterPro" id="IPR050416">
    <property type="entry name" value="FAD-linked_Oxidoreductase"/>
</dbReference>
<dbReference type="InterPro" id="IPR016169">
    <property type="entry name" value="FAD-bd_PCMH_sub2"/>
</dbReference>
<dbReference type="PANTHER" id="PTHR42973:SF28">
    <property type="entry name" value="FAD-BINDING PCMH-TYPE DOMAIN-CONTAINING PROTEIN"/>
    <property type="match status" value="1"/>
</dbReference>
<keyword evidence="3" id="KW-0274">FAD</keyword>
<dbReference type="EMBL" id="ML977798">
    <property type="protein sequence ID" value="KAF1992788.1"/>
    <property type="molecule type" value="Genomic_DNA"/>
</dbReference>
<accession>A0A6A5VVQ7</accession>
<dbReference type="SUPFAM" id="SSF56176">
    <property type="entry name" value="FAD-binding/transporter-associated domain-like"/>
    <property type="match status" value="1"/>
</dbReference>
<keyword evidence="4" id="KW-0560">Oxidoreductase</keyword>
<feature type="domain" description="FAD-binding PCMH-type" evidence="5">
    <location>
        <begin position="81"/>
        <end position="252"/>
    </location>
</feature>
<keyword evidence="7" id="KW-1185">Reference proteome</keyword>
<dbReference type="InterPro" id="IPR016166">
    <property type="entry name" value="FAD-bd_PCMH"/>
</dbReference>
<keyword evidence="2" id="KW-0285">Flavoprotein</keyword>
<dbReference type="InterPro" id="IPR006094">
    <property type="entry name" value="Oxid_FAD_bind_N"/>
</dbReference>
<sequence length="511" mass="54989">MCVGIDRRSVSPWGNPRKLRRGLRGAISGFLFFLIEKSESFCVASQRKPACTLSKALPGKIFFGGNAQYDESISSYFYIQERSRPACGVVPTSSGDVSVAIKLLAKSGSPFSVRSGGHASQPGASNSKNGVIIDLRSLKEIKLQKNGAVVSAGSGAAWGDVYGALDSRGLAVLGGRDAHVGVSGFTLGGGISFFSPQRGFACDSVTNFEIVLANGKIVEVSAISNQDLFVALKGGTNNFGVVTRFSFKTFTQGQLWGGAIVYPDSAFPKMEAAFTQTKQPKNFDLYQALEASFVYLGQSPSFLGVASLFYSKPVVNATSLKPFTSIQPQLSNSMRLSSPVQLAREVSSLSTPNLSSVWATTTFEISPTIISRLVSIWKKTARSMTQVTTTTASMTFQSIPPPPQITSPNVLGYSPFSSPQKDQVLMLLSTFFEDAAAYEDIDALTKTFFAAVDNAANEEGVDVKYTYLNYAAKWQTPLKDYGTVNWLYLAAISKKYDPTGVFQKKVGGFKI</sequence>
<evidence type="ECO:0000256" key="4">
    <source>
        <dbReference type="ARBA" id="ARBA00023002"/>
    </source>
</evidence>
<comment type="similarity">
    <text evidence="1">Belongs to the oxygen-dependent FAD-linked oxidoreductase family.</text>
</comment>